<gene>
    <name evidence="2" type="ORF">FHU31_002218</name>
    <name evidence="3" type="ORF">HZU40_15200</name>
</gene>
<reference evidence="2 5" key="1">
    <citation type="submission" date="2020-03" db="EMBL/GenBank/DDBJ databases">
        <title>Sequencing the genomes of 1000 actinobacteria strains.</title>
        <authorList>
            <person name="Klenk H.-P."/>
        </authorList>
    </citation>
    <scope>NUCLEOTIDE SEQUENCE [LARGE SCALE GENOMIC DNA]</scope>
    <source>
        <strain evidence="2 5">DSM 44556</strain>
    </source>
</reference>
<dbReference type="Proteomes" id="UP000547444">
    <property type="component" value="Unassembled WGS sequence"/>
</dbReference>
<feature type="signal peptide" evidence="1">
    <location>
        <begin position="1"/>
        <end position="25"/>
    </location>
</feature>
<protein>
    <recommendedName>
        <fullName evidence="6">Intersectin-EH binding protein Ibp1</fullName>
    </recommendedName>
</protein>
<proteinExistence type="predicted"/>
<sequence length="103" mass="10022">MLLVKRTILLGACAAAISGGAVVLAAPASADCPWGTRPSHFEGVCVAGAGKGSSTSGNAVVPPPDASPPLVQTLPGGQLSSVAGIPCTPENMGRCIALQQSQG</sequence>
<organism evidence="3 4">
    <name type="scientific">Mycolicibacterium fluoranthenivorans</name>
    <dbReference type="NCBI Taxonomy" id="258505"/>
    <lineage>
        <taxon>Bacteria</taxon>
        <taxon>Bacillati</taxon>
        <taxon>Actinomycetota</taxon>
        <taxon>Actinomycetes</taxon>
        <taxon>Mycobacteriales</taxon>
        <taxon>Mycobacteriaceae</taxon>
        <taxon>Mycolicibacterium</taxon>
    </lineage>
</organism>
<evidence type="ECO:0000256" key="1">
    <source>
        <dbReference type="SAM" id="SignalP"/>
    </source>
</evidence>
<dbReference type="EMBL" id="CP059894">
    <property type="protein sequence ID" value="QNJ95441.1"/>
    <property type="molecule type" value="Genomic_DNA"/>
</dbReference>
<feature type="chain" id="PRO_5044657541" description="Intersectin-EH binding protein Ibp1" evidence="1">
    <location>
        <begin position="26"/>
        <end position="103"/>
    </location>
</feature>
<dbReference type="AlphaFoldDB" id="A0A7G8PM75"/>
<keyword evidence="5" id="KW-1185">Reference proteome</keyword>
<evidence type="ECO:0000313" key="4">
    <source>
        <dbReference type="Proteomes" id="UP000515498"/>
    </source>
</evidence>
<dbReference type="Proteomes" id="UP000515498">
    <property type="component" value="Chromosome"/>
</dbReference>
<reference evidence="3 4" key="2">
    <citation type="submission" date="2020-07" db="EMBL/GenBank/DDBJ databases">
        <title>Draft genome sequence of four isobutane-metabolizing strains capable of cometabolically degrading diverse ether contaminants.</title>
        <authorList>
            <person name="Chen W."/>
            <person name="Faulkner N."/>
            <person name="Smith C."/>
            <person name="Hyman M."/>
        </authorList>
    </citation>
    <scope>NUCLEOTIDE SEQUENCE [LARGE SCALE GENOMIC DNA]</scope>
    <source>
        <strain evidence="3 4">2A</strain>
    </source>
</reference>
<evidence type="ECO:0000313" key="2">
    <source>
        <dbReference type="EMBL" id="NIH95262.1"/>
    </source>
</evidence>
<dbReference type="EMBL" id="JAANOW010000001">
    <property type="protein sequence ID" value="NIH95262.1"/>
    <property type="molecule type" value="Genomic_DNA"/>
</dbReference>
<accession>A0A7G8PM75</accession>
<keyword evidence="1" id="KW-0732">Signal</keyword>
<evidence type="ECO:0000313" key="5">
    <source>
        <dbReference type="Proteomes" id="UP000547444"/>
    </source>
</evidence>
<name>A0A7G8PM75_9MYCO</name>
<dbReference type="KEGG" id="mflu:HZU40_15200"/>
<dbReference type="RefSeq" id="WP_167158219.1">
    <property type="nucleotide sequence ID" value="NZ_CP059894.1"/>
</dbReference>
<evidence type="ECO:0000313" key="3">
    <source>
        <dbReference type="EMBL" id="QNJ95441.1"/>
    </source>
</evidence>
<evidence type="ECO:0008006" key="6">
    <source>
        <dbReference type="Google" id="ProtNLM"/>
    </source>
</evidence>